<feature type="domain" description="Major facilitator superfamily (MFS) profile" evidence="4">
    <location>
        <begin position="1"/>
        <end position="188"/>
    </location>
</feature>
<evidence type="ECO:0000256" key="1">
    <source>
        <dbReference type="ARBA" id="ARBA00004141"/>
    </source>
</evidence>
<feature type="transmembrane region" description="Helical" evidence="3">
    <location>
        <begin position="7"/>
        <end position="26"/>
    </location>
</feature>
<evidence type="ECO:0000256" key="2">
    <source>
        <dbReference type="ARBA" id="ARBA00006727"/>
    </source>
</evidence>
<dbReference type="InterPro" id="IPR020846">
    <property type="entry name" value="MFS_dom"/>
</dbReference>
<protein>
    <recommendedName>
        <fullName evidence="4">Major facilitator superfamily (MFS) profile domain-containing protein</fullName>
    </recommendedName>
</protein>
<reference evidence="5" key="1">
    <citation type="submission" date="2020-05" db="EMBL/GenBank/DDBJ databases">
        <title>Phylogenomic resolution of chytrid fungi.</title>
        <authorList>
            <person name="Stajich J.E."/>
            <person name="Amses K."/>
            <person name="Simmons R."/>
            <person name="Seto K."/>
            <person name="Myers J."/>
            <person name="Bonds A."/>
            <person name="Quandt C.A."/>
            <person name="Barry K."/>
            <person name="Liu P."/>
            <person name="Grigoriev I."/>
            <person name="Longcore J.E."/>
            <person name="James T.Y."/>
        </authorList>
    </citation>
    <scope>NUCLEOTIDE SEQUENCE</scope>
    <source>
        <strain evidence="5">JEL0476</strain>
    </source>
</reference>
<keyword evidence="3" id="KW-1133">Transmembrane helix</keyword>
<feature type="transmembrane region" description="Helical" evidence="3">
    <location>
        <begin position="32"/>
        <end position="53"/>
    </location>
</feature>
<dbReference type="Proteomes" id="UP001211065">
    <property type="component" value="Unassembled WGS sequence"/>
</dbReference>
<dbReference type="PANTHER" id="PTHR11360:SF284">
    <property type="entry name" value="EG:103B4.3 PROTEIN-RELATED"/>
    <property type="match status" value="1"/>
</dbReference>
<feature type="transmembrane region" description="Helical" evidence="3">
    <location>
        <begin position="152"/>
        <end position="176"/>
    </location>
</feature>
<evidence type="ECO:0000313" key="5">
    <source>
        <dbReference type="EMBL" id="KAJ3221328.1"/>
    </source>
</evidence>
<dbReference type="InterPro" id="IPR050327">
    <property type="entry name" value="Proton-linked_MCT"/>
</dbReference>
<proteinExistence type="inferred from homology"/>
<dbReference type="GO" id="GO:0016020">
    <property type="term" value="C:membrane"/>
    <property type="evidence" value="ECO:0007669"/>
    <property type="project" value="UniProtKB-SubCell"/>
</dbReference>
<feature type="transmembrane region" description="Helical" evidence="3">
    <location>
        <begin position="60"/>
        <end position="78"/>
    </location>
</feature>
<feature type="transmembrane region" description="Helical" evidence="3">
    <location>
        <begin position="112"/>
        <end position="132"/>
    </location>
</feature>
<sequence>MIVIGGFGYLIPLVYIPTYAQFYLNVSKSHGALAISLFNFASTIGRILAGIFADKFFGRFNSFMGSFILSGISIIVLWGNSTSFAILIAFSITFGIIVGGVISLLPVVVADLFGLDVLANMMGICFSGYFFGNVLGPPIGGYFLDKFQNNGAINWLPTIALSASLMMLAGVMGIGIKIIEKKKKLNNL</sequence>
<keyword evidence="3" id="KW-0812">Transmembrane</keyword>
<dbReference type="Pfam" id="PF07690">
    <property type="entry name" value="MFS_1"/>
    <property type="match status" value="1"/>
</dbReference>
<dbReference type="Gene3D" id="1.20.1250.20">
    <property type="entry name" value="MFS general substrate transporter like domains"/>
    <property type="match status" value="1"/>
</dbReference>
<dbReference type="InterPro" id="IPR036259">
    <property type="entry name" value="MFS_trans_sf"/>
</dbReference>
<organism evidence="5 6">
    <name type="scientific">Clydaea vesicula</name>
    <dbReference type="NCBI Taxonomy" id="447962"/>
    <lineage>
        <taxon>Eukaryota</taxon>
        <taxon>Fungi</taxon>
        <taxon>Fungi incertae sedis</taxon>
        <taxon>Chytridiomycota</taxon>
        <taxon>Chytridiomycota incertae sedis</taxon>
        <taxon>Chytridiomycetes</taxon>
        <taxon>Lobulomycetales</taxon>
        <taxon>Lobulomycetaceae</taxon>
        <taxon>Clydaea</taxon>
    </lineage>
</organism>
<name>A0AAD5U3D8_9FUNG</name>
<dbReference type="PROSITE" id="PS50850">
    <property type="entry name" value="MFS"/>
    <property type="match status" value="1"/>
</dbReference>
<comment type="similarity">
    <text evidence="2">Belongs to the major facilitator superfamily. Monocarboxylate porter (TC 2.A.1.13) family.</text>
</comment>
<dbReference type="PANTHER" id="PTHR11360">
    <property type="entry name" value="MONOCARBOXYLATE TRANSPORTER"/>
    <property type="match status" value="1"/>
</dbReference>
<keyword evidence="3" id="KW-0472">Membrane</keyword>
<feature type="transmembrane region" description="Helical" evidence="3">
    <location>
        <begin position="84"/>
        <end position="105"/>
    </location>
</feature>
<dbReference type="EMBL" id="JADGJW010000236">
    <property type="protein sequence ID" value="KAJ3221328.1"/>
    <property type="molecule type" value="Genomic_DNA"/>
</dbReference>
<accession>A0AAD5U3D8</accession>
<comment type="caution">
    <text evidence="5">The sequence shown here is derived from an EMBL/GenBank/DDBJ whole genome shotgun (WGS) entry which is preliminary data.</text>
</comment>
<dbReference type="InterPro" id="IPR011701">
    <property type="entry name" value="MFS"/>
</dbReference>
<evidence type="ECO:0000313" key="6">
    <source>
        <dbReference type="Proteomes" id="UP001211065"/>
    </source>
</evidence>
<dbReference type="GO" id="GO:0022857">
    <property type="term" value="F:transmembrane transporter activity"/>
    <property type="evidence" value="ECO:0007669"/>
    <property type="project" value="InterPro"/>
</dbReference>
<evidence type="ECO:0000256" key="3">
    <source>
        <dbReference type="SAM" id="Phobius"/>
    </source>
</evidence>
<evidence type="ECO:0000259" key="4">
    <source>
        <dbReference type="PROSITE" id="PS50850"/>
    </source>
</evidence>
<dbReference type="SUPFAM" id="SSF103473">
    <property type="entry name" value="MFS general substrate transporter"/>
    <property type="match status" value="1"/>
</dbReference>
<dbReference type="AlphaFoldDB" id="A0AAD5U3D8"/>
<keyword evidence="6" id="KW-1185">Reference proteome</keyword>
<comment type="subcellular location">
    <subcellularLocation>
        <location evidence="1">Membrane</location>
        <topology evidence="1">Multi-pass membrane protein</topology>
    </subcellularLocation>
</comment>
<gene>
    <name evidence="5" type="ORF">HK099_003588</name>
</gene>